<dbReference type="InterPro" id="IPR011162">
    <property type="entry name" value="MHC_I/II-like_Ag-recog"/>
</dbReference>
<dbReference type="FunFam" id="3.10.320.10:FF:000001">
    <property type="entry name" value="HLA class II histocompatibility antigen, DRB1-1 beta chain"/>
    <property type="match status" value="1"/>
</dbReference>
<keyword evidence="13" id="KW-1185">Reference proteome</keyword>
<evidence type="ECO:0000256" key="7">
    <source>
        <dbReference type="ARBA" id="ARBA00023157"/>
    </source>
</evidence>
<keyword evidence="8" id="KW-0325">Glycoprotein</keyword>
<dbReference type="AlphaFoldDB" id="A0A852C1X7"/>
<feature type="chain" id="PRO_5032630234" evidence="10">
    <location>
        <begin position="27"/>
        <end position="214"/>
    </location>
</feature>
<keyword evidence="3" id="KW-0391">Immunity</keyword>
<evidence type="ECO:0000256" key="10">
    <source>
        <dbReference type="SAM" id="SignalP"/>
    </source>
</evidence>
<dbReference type="SUPFAM" id="SSF54452">
    <property type="entry name" value="MHC antigen-recognition domain"/>
    <property type="match status" value="1"/>
</dbReference>
<protein>
    <submittedName>
        <fullName evidence="12">HB2L protein</fullName>
    </submittedName>
</protein>
<evidence type="ECO:0000256" key="8">
    <source>
        <dbReference type="ARBA" id="ARBA00023180"/>
    </source>
</evidence>
<dbReference type="InterPro" id="IPR003006">
    <property type="entry name" value="Ig/MHC_CS"/>
</dbReference>
<keyword evidence="10" id="KW-0732">Signal</keyword>
<reference evidence="12" key="1">
    <citation type="submission" date="2019-09" db="EMBL/GenBank/DDBJ databases">
        <title>Bird 10,000 Genomes (B10K) Project - Family phase.</title>
        <authorList>
            <person name="Zhang G."/>
        </authorList>
    </citation>
    <scope>NUCLEOTIDE SEQUENCE</scope>
    <source>
        <strain evidence="12">B10K-DU-001-30</strain>
        <tissue evidence="12">Muscle</tissue>
    </source>
</reference>
<dbReference type="InterPro" id="IPR014745">
    <property type="entry name" value="MHC_II_a/b_N"/>
</dbReference>
<dbReference type="Pfam" id="PF00969">
    <property type="entry name" value="MHC_II_beta"/>
    <property type="match status" value="1"/>
</dbReference>
<dbReference type="InterPro" id="IPR000353">
    <property type="entry name" value="MHC_II_b_N"/>
</dbReference>
<keyword evidence="6" id="KW-0472">Membrane</keyword>
<dbReference type="SMART" id="SM00921">
    <property type="entry name" value="MHC_II_beta"/>
    <property type="match status" value="1"/>
</dbReference>
<dbReference type="InterPro" id="IPR003597">
    <property type="entry name" value="Ig_C1-set"/>
</dbReference>
<evidence type="ECO:0000256" key="5">
    <source>
        <dbReference type="ARBA" id="ARBA00023130"/>
    </source>
</evidence>
<keyword evidence="4" id="KW-1133">Transmembrane helix</keyword>
<dbReference type="Gene3D" id="3.10.320.10">
    <property type="entry name" value="Class II Histocompatibility Antigen, M Beta Chain, Chain B, domain 1"/>
    <property type="match status" value="1"/>
</dbReference>
<proteinExistence type="predicted"/>
<evidence type="ECO:0000313" key="12">
    <source>
        <dbReference type="EMBL" id="NXP73921.1"/>
    </source>
</evidence>
<dbReference type="FunFam" id="2.60.40.10:FF:000116">
    <property type="entry name" value="HLA class II histocompatibility antigen, DRB1-1 beta chain"/>
    <property type="match status" value="1"/>
</dbReference>
<feature type="domain" description="Ig-like" evidence="11">
    <location>
        <begin position="123"/>
        <end position="211"/>
    </location>
</feature>
<dbReference type="PROSITE" id="PS00290">
    <property type="entry name" value="IG_MHC"/>
    <property type="match status" value="1"/>
</dbReference>
<evidence type="ECO:0000256" key="3">
    <source>
        <dbReference type="ARBA" id="ARBA00022859"/>
    </source>
</evidence>
<dbReference type="PROSITE" id="PS50835">
    <property type="entry name" value="IG_LIKE"/>
    <property type="match status" value="1"/>
</dbReference>
<keyword evidence="2" id="KW-0812">Transmembrane</keyword>
<organism evidence="12 13">
    <name type="scientific">Ramphastos sulfuratus</name>
    <dbReference type="NCBI Taxonomy" id="322582"/>
    <lineage>
        <taxon>Eukaryota</taxon>
        <taxon>Metazoa</taxon>
        <taxon>Chordata</taxon>
        <taxon>Craniata</taxon>
        <taxon>Vertebrata</taxon>
        <taxon>Euteleostomi</taxon>
        <taxon>Archelosauria</taxon>
        <taxon>Archosauria</taxon>
        <taxon>Dinosauria</taxon>
        <taxon>Saurischia</taxon>
        <taxon>Theropoda</taxon>
        <taxon>Coelurosauria</taxon>
        <taxon>Aves</taxon>
        <taxon>Neognathae</taxon>
        <taxon>Neoaves</taxon>
        <taxon>Telluraves</taxon>
        <taxon>Coraciimorphae</taxon>
        <taxon>Piciformes</taxon>
        <taxon>Ramphastidae</taxon>
        <taxon>Ramphastos</taxon>
    </lineage>
</organism>
<keyword evidence="7" id="KW-1015">Disulfide bond</keyword>
<keyword evidence="9" id="KW-0491">MHC II</keyword>
<accession>A0A852C1X7</accession>
<evidence type="ECO:0000256" key="2">
    <source>
        <dbReference type="ARBA" id="ARBA00022692"/>
    </source>
</evidence>
<feature type="non-terminal residue" evidence="12">
    <location>
        <position position="1"/>
    </location>
</feature>
<evidence type="ECO:0000313" key="13">
    <source>
        <dbReference type="Proteomes" id="UP000611227"/>
    </source>
</evidence>
<sequence>MESGRVPGAVAMLVALAVLEAHQACGKNTIEFFQEVSQHECKFFNGTEQVKYIYRFIYNRQQYLHFDSDVGFFAADLPMGEATAKHLNSQPDILEYRRAVVDTSCRRNYKVITPFAVERRVQPKVTVILVQSSSLPKTKSLACYVMGFYPSEVEVKWFKNGQEETDQVVSTDVMQNGDWTYQVLVMLEITPQHGDTYTCQVEHASLQHPITQQW</sequence>
<dbReference type="InterPro" id="IPR013783">
    <property type="entry name" value="Ig-like_fold"/>
</dbReference>
<dbReference type="SMART" id="SM00407">
    <property type="entry name" value="IGc1"/>
    <property type="match status" value="1"/>
</dbReference>
<evidence type="ECO:0000256" key="4">
    <source>
        <dbReference type="ARBA" id="ARBA00022989"/>
    </source>
</evidence>
<name>A0A852C1X7_9PICI</name>
<comment type="caution">
    <text evidence="12">The sequence shown here is derived from an EMBL/GenBank/DDBJ whole genome shotgun (WGS) entry which is preliminary data.</text>
</comment>
<feature type="non-terminal residue" evidence="12">
    <location>
        <position position="214"/>
    </location>
</feature>
<keyword evidence="5" id="KW-1064">Adaptive immunity</keyword>
<dbReference type="Proteomes" id="UP000611227">
    <property type="component" value="Unassembled WGS sequence"/>
</dbReference>
<dbReference type="GO" id="GO:0042613">
    <property type="term" value="C:MHC class II protein complex"/>
    <property type="evidence" value="ECO:0007669"/>
    <property type="project" value="UniProtKB-KW"/>
</dbReference>
<dbReference type="PANTHER" id="PTHR19944">
    <property type="entry name" value="MHC CLASS II-RELATED"/>
    <property type="match status" value="1"/>
</dbReference>
<dbReference type="GO" id="GO:0002250">
    <property type="term" value="P:adaptive immune response"/>
    <property type="evidence" value="ECO:0007669"/>
    <property type="project" value="UniProtKB-KW"/>
</dbReference>
<dbReference type="Gene3D" id="2.60.40.10">
    <property type="entry name" value="Immunoglobulins"/>
    <property type="match status" value="1"/>
</dbReference>
<evidence type="ECO:0000259" key="11">
    <source>
        <dbReference type="PROSITE" id="PS50835"/>
    </source>
</evidence>
<dbReference type="InterPro" id="IPR036179">
    <property type="entry name" value="Ig-like_dom_sf"/>
</dbReference>
<dbReference type="EMBL" id="WBNM01014585">
    <property type="protein sequence ID" value="NXP73921.1"/>
    <property type="molecule type" value="Genomic_DNA"/>
</dbReference>
<evidence type="ECO:0000256" key="9">
    <source>
        <dbReference type="ARBA" id="ARBA00023182"/>
    </source>
</evidence>
<dbReference type="PANTHER" id="PTHR19944:SF99">
    <property type="entry name" value="HLA CLASS II HISTOCOMPATIBILITY ANTIGEN, DRB1 BETA CHAIN"/>
    <property type="match status" value="1"/>
</dbReference>
<dbReference type="Pfam" id="PF07654">
    <property type="entry name" value="C1-set"/>
    <property type="match status" value="1"/>
</dbReference>
<dbReference type="CDD" id="cd05766">
    <property type="entry name" value="IgC1_MHC_II_beta"/>
    <property type="match status" value="1"/>
</dbReference>
<dbReference type="SUPFAM" id="SSF48726">
    <property type="entry name" value="Immunoglobulin"/>
    <property type="match status" value="1"/>
</dbReference>
<dbReference type="GO" id="GO:0002504">
    <property type="term" value="P:antigen processing and presentation of peptide or polysaccharide antigen via MHC class II"/>
    <property type="evidence" value="ECO:0007669"/>
    <property type="project" value="UniProtKB-KW"/>
</dbReference>
<comment type="subcellular location">
    <subcellularLocation>
        <location evidence="1">Membrane</location>
        <topology evidence="1">Single-pass type I membrane protein</topology>
    </subcellularLocation>
</comment>
<dbReference type="InterPro" id="IPR007110">
    <property type="entry name" value="Ig-like_dom"/>
</dbReference>
<evidence type="ECO:0000256" key="6">
    <source>
        <dbReference type="ARBA" id="ARBA00023136"/>
    </source>
</evidence>
<gene>
    <name evidence="12" type="primary">Hb2l</name>
    <name evidence="12" type="ORF">RAMSUL_R04386</name>
</gene>
<dbReference type="InterPro" id="IPR050160">
    <property type="entry name" value="MHC/Immunoglobulin"/>
</dbReference>
<evidence type="ECO:0000256" key="1">
    <source>
        <dbReference type="ARBA" id="ARBA00004479"/>
    </source>
</evidence>
<feature type="signal peptide" evidence="10">
    <location>
        <begin position="1"/>
        <end position="26"/>
    </location>
</feature>